<keyword evidence="1" id="KW-0472">Membrane</keyword>
<reference evidence="2 3" key="1">
    <citation type="journal article" date="2019" name="Int. J. Syst. Evol. Microbiol.">
        <title>The Global Catalogue of Microorganisms (GCM) 10K type strain sequencing project: providing services to taxonomists for standard genome sequencing and annotation.</title>
        <authorList>
            <consortium name="The Broad Institute Genomics Platform"/>
            <consortium name="The Broad Institute Genome Sequencing Center for Infectious Disease"/>
            <person name="Wu L."/>
            <person name="Ma J."/>
        </authorList>
    </citation>
    <scope>NUCLEOTIDE SEQUENCE [LARGE SCALE GENOMIC DNA]</scope>
    <source>
        <strain evidence="2 3">XZYJT29</strain>
    </source>
</reference>
<dbReference type="PANTHER" id="PTHR10790">
    <property type="entry name" value="TPR-DOMAIN CONTAINING PROTEIN"/>
    <property type="match status" value="1"/>
</dbReference>
<feature type="transmembrane region" description="Helical" evidence="1">
    <location>
        <begin position="171"/>
        <end position="197"/>
    </location>
</feature>
<accession>A0ABD5Y4T5</accession>
<protein>
    <submittedName>
        <fullName evidence="2">DUF2298 domain-containing protein</fullName>
    </submittedName>
</protein>
<feature type="transmembrane region" description="Helical" evidence="1">
    <location>
        <begin position="321"/>
        <end position="342"/>
    </location>
</feature>
<dbReference type="NCBIfam" id="TIGR03662">
    <property type="entry name" value="Chlor_Arch_YYY"/>
    <property type="match status" value="1"/>
</dbReference>
<feature type="transmembrane region" description="Helical" evidence="1">
    <location>
        <begin position="6"/>
        <end position="28"/>
    </location>
</feature>
<feature type="transmembrane region" description="Helical" evidence="1">
    <location>
        <begin position="430"/>
        <end position="450"/>
    </location>
</feature>
<dbReference type="Pfam" id="PF10060">
    <property type="entry name" value="DUF2298"/>
    <property type="match status" value="1"/>
</dbReference>
<evidence type="ECO:0000256" key="1">
    <source>
        <dbReference type="SAM" id="Phobius"/>
    </source>
</evidence>
<name>A0ABD5Y4T5_9EURY</name>
<feature type="transmembrane region" description="Helical" evidence="1">
    <location>
        <begin position="348"/>
        <end position="368"/>
    </location>
</feature>
<feature type="transmembrane region" description="Helical" evidence="1">
    <location>
        <begin position="617"/>
        <end position="637"/>
    </location>
</feature>
<dbReference type="GeneID" id="78822687"/>
<dbReference type="RefSeq" id="WP_274323416.1">
    <property type="nucleotide sequence ID" value="NZ_CP118158.1"/>
</dbReference>
<evidence type="ECO:0000313" key="2">
    <source>
        <dbReference type="EMBL" id="MFC7142349.1"/>
    </source>
</evidence>
<feature type="transmembrane region" description="Helical" evidence="1">
    <location>
        <begin position="288"/>
        <end position="309"/>
    </location>
</feature>
<comment type="caution">
    <text evidence="2">The sequence shown here is derived from an EMBL/GenBank/DDBJ whole genome shotgun (WGS) entry which is preliminary data.</text>
</comment>
<dbReference type="EMBL" id="JBHTAS010000001">
    <property type="protein sequence ID" value="MFC7142349.1"/>
    <property type="molecule type" value="Genomic_DNA"/>
</dbReference>
<feature type="transmembrane region" description="Helical" evidence="1">
    <location>
        <begin position="577"/>
        <end position="597"/>
    </location>
</feature>
<feature type="transmembrane region" description="Helical" evidence="1">
    <location>
        <begin position="462"/>
        <end position="495"/>
    </location>
</feature>
<feature type="transmembrane region" description="Helical" evidence="1">
    <location>
        <begin position="209"/>
        <end position="231"/>
    </location>
</feature>
<proteinExistence type="predicted"/>
<feature type="transmembrane region" description="Helical" evidence="1">
    <location>
        <begin position="35"/>
        <end position="55"/>
    </location>
</feature>
<keyword evidence="1" id="KW-0812">Transmembrane</keyword>
<dbReference type="AlphaFoldDB" id="A0ABD5Y4T5"/>
<gene>
    <name evidence="2" type="ORF">ACFQMA_21235</name>
</gene>
<keyword evidence="3" id="KW-1185">Reference proteome</keyword>
<evidence type="ECO:0000313" key="3">
    <source>
        <dbReference type="Proteomes" id="UP001596432"/>
    </source>
</evidence>
<feature type="transmembrane region" description="Helical" evidence="1">
    <location>
        <begin position="61"/>
        <end position="79"/>
    </location>
</feature>
<feature type="transmembrane region" description="Helical" evidence="1">
    <location>
        <begin position="91"/>
        <end position="109"/>
    </location>
</feature>
<keyword evidence="1" id="KW-1133">Transmembrane helix</keyword>
<feature type="transmembrane region" description="Helical" evidence="1">
    <location>
        <begin position="389"/>
        <end position="410"/>
    </location>
</feature>
<organism evidence="2 3">
    <name type="scientific">Halosimplex aquaticum</name>
    <dbReference type="NCBI Taxonomy" id="3026162"/>
    <lineage>
        <taxon>Archaea</taxon>
        <taxon>Methanobacteriati</taxon>
        <taxon>Methanobacteriota</taxon>
        <taxon>Stenosarchaea group</taxon>
        <taxon>Halobacteria</taxon>
        <taxon>Halobacteriales</taxon>
        <taxon>Haloarculaceae</taxon>
        <taxon>Halosimplex</taxon>
    </lineage>
</organism>
<dbReference type="Proteomes" id="UP001596432">
    <property type="component" value="Unassembled WGS sequence"/>
</dbReference>
<dbReference type="PANTHER" id="PTHR10790:SF51">
    <property type="entry name" value="TETRATRICOPEPTIDE REPEAT PROTEIN"/>
    <property type="match status" value="1"/>
</dbReference>
<feature type="transmembrane region" description="Helical" evidence="1">
    <location>
        <begin position="547"/>
        <end position="565"/>
    </location>
</feature>
<sequence>MEYGLVLWWLVAYLAFMAVGMPLAAVLFPRLADRGAGVALPTALAVPWIVAYLVGHVSLTAGLLVGLAVLAAAAAVAVYRGAEFDRRRYGEAAAVFTLAFLFLIAIRAVDAGVHPGGGEKFLDFGLLQSLLRADALPPEDMWFAGRPVKYYYGGHLIAALLTKITGTEARFAYNLALAGFFGMLVTAAYGLAGSIAASRDISRVRAGAFGAFFVGFASNLSTAGRFLVWLLPDGIGSFLASTFGFEITNLAADGPAGFSYWDASRVIGDEGYSTINEFPLFAWLNGDMHAHMMSTPFVLLTAALLFSYYRTPEGERTRRRLLVFALVPPLAGLLAVVNTWSFPTVGGLTFLTLALAPADPVSLLPAALGDRIPRREDWHRELARHGVALAGAVSVVVLGALWSLPFWLGTASGGGRSIAIWTDRSSLGELLLVHGAFVVPFALYLARHAVPQVESDEAGEVLVFLGVGIVIAWIVGSSAALALLGPVIAIGWVLLRTQADALHRVASRATGAGQRATTDGGTATDASAASGDAGTVERLRDVVGFETLLIVAGAGIVVIVEFVYVKEQAGPGRMNTVFKTYADVWILWAVAAGAVLAHLVENHSPALALSGDRWQSAFRALAVLLVVSTALYGAFALSAHFDADTYPNHPEDPTLDALDFVTDSHPDEYAAIQWFDQLEGQPNIVSAPGRGAKMYRWTNPVSSLTGVPTLAGWAHEIGYRGAEVYRTRADHADTIYTGTPEQRAYYLDSYDVEYVYVGTNERGEYSAEDLAAFESMAGVSVEKQWGDVVVYRVDQSALEYPGKNG</sequence>
<dbReference type="InterPro" id="IPR018746">
    <property type="entry name" value="DUF2298"/>
</dbReference>